<feature type="non-terminal residue" evidence="2">
    <location>
        <position position="1"/>
    </location>
</feature>
<feature type="compositionally biased region" description="Low complexity" evidence="1">
    <location>
        <begin position="11"/>
        <end position="20"/>
    </location>
</feature>
<dbReference type="AlphaFoldDB" id="A0A485ND41"/>
<dbReference type="Proteomes" id="UP000386466">
    <property type="component" value="Unassembled WGS sequence"/>
</dbReference>
<dbReference type="EMBL" id="CAAGRJ010015703">
    <property type="protein sequence ID" value="VFV31521.1"/>
    <property type="molecule type" value="Genomic_DNA"/>
</dbReference>
<proteinExistence type="predicted"/>
<name>A0A485ND41_LYNPA</name>
<evidence type="ECO:0000256" key="1">
    <source>
        <dbReference type="SAM" id="MobiDB-lite"/>
    </source>
</evidence>
<reference evidence="2 3" key="1">
    <citation type="submission" date="2019-01" db="EMBL/GenBank/DDBJ databases">
        <authorList>
            <person name="Alioto T."/>
            <person name="Alioto T."/>
        </authorList>
    </citation>
    <scope>NUCLEOTIDE SEQUENCE [LARGE SCALE GENOMIC DNA]</scope>
</reference>
<keyword evidence="3" id="KW-1185">Reference proteome</keyword>
<sequence>PQVAPAPGLAGTPRRLGTPRRTAEPGKGARERVSAEQHQTQAQTRLDPALEHAGRRPGHPSPHAQRPEVSEPLRIATPTAGPPLKPLSLLGPLLLLLLWGARTTQTCVHLKLWGWPRGRSLGLD</sequence>
<feature type="region of interest" description="Disordered" evidence="1">
    <location>
        <begin position="1"/>
        <end position="84"/>
    </location>
</feature>
<accession>A0A485ND41</accession>
<organism evidence="2 3">
    <name type="scientific">Lynx pardinus</name>
    <name type="common">Iberian lynx</name>
    <name type="synonym">Felis pardina</name>
    <dbReference type="NCBI Taxonomy" id="191816"/>
    <lineage>
        <taxon>Eukaryota</taxon>
        <taxon>Metazoa</taxon>
        <taxon>Chordata</taxon>
        <taxon>Craniata</taxon>
        <taxon>Vertebrata</taxon>
        <taxon>Euteleostomi</taxon>
        <taxon>Mammalia</taxon>
        <taxon>Eutheria</taxon>
        <taxon>Laurasiatheria</taxon>
        <taxon>Carnivora</taxon>
        <taxon>Feliformia</taxon>
        <taxon>Felidae</taxon>
        <taxon>Felinae</taxon>
        <taxon>Lynx</taxon>
    </lineage>
</organism>
<evidence type="ECO:0000313" key="2">
    <source>
        <dbReference type="EMBL" id="VFV31521.1"/>
    </source>
</evidence>
<evidence type="ECO:0000313" key="3">
    <source>
        <dbReference type="Proteomes" id="UP000386466"/>
    </source>
</evidence>
<protein>
    <submittedName>
        <fullName evidence="2">Uncharacterized protein</fullName>
    </submittedName>
</protein>
<feature type="compositionally biased region" description="Basic and acidic residues" evidence="1">
    <location>
        <begin position="21"/>
        <end position="35"/>
    </location>
</feature>
<gene>
    <name evidence="2" type="ORF">LYPA_23C016929</name>
</gene>